<dbReference type="PANTHER" id="PTHR37299">
    <property type="entry name" value="TRANSCRIPTIONAL REGULATOR-RELATED"/>
    <property type="match status" value="1"/>
</dbReference>
<dbReference type="Gene3D" id="2.40.50.1020">
    <property type="entry name" value="LytTr DNA-binding domain"/>
    <property type="match status" value="1"/>
</dbReference>
<dbReference type="PROSITE" id="PS50110">
    <property type="entry name" value="RESPONSE_REGULATORY"/>
    <property type="match status" value="1"/>
</dbReference>
<reference evidence="4 5" key="1">
    <citation type="submission" date="2018-08" db="EMBL/GenBank/DDBJ databases">
        <title>Muricauda nanhaiensis sp. nov., isolated from seawater of the South China Sea.</title>
        <authorList>
            <person name="Dang Y."/>
        </authorList>
    </citation>
    <scope>NUCLEOTIDE SEQUENCE [LARGE SCALE GENOMIC DNA]</scope>
    <source>
        <strain evidence="4 5">SM1704</strain>
    </source>
</reference>
<keyword evidence="1" id="KW-0597">Phosphoprotein</keyword>
<dbReference type="InterPro" id="IPR046947">
    <property type="entry name" value="LytR-like"/>
</dbReference>
<evidence type="ECO:0000313" key="4">
    <source>
        <dbReference type="EMBL" id="RDY59755.1"/>
    </source>
</evidence>
<dbReference type="OrthoDB" id="2168082at2"/>
<dbReference type="Proteomes" id="UP000261828">
    <property type="component" value="Unassembled WGS sequence"/>
</dbReference>
<dbReference type="InterPro" id="IPR011006">
    <property type="entry name" value="CheY-like_superfamily"/>
</dbReference>
<dbReference type="SMART" id="SM00448">
    <property type="entry name" value="REC"/>
    <property type="match status" value="1"/>
</dbReference>
<dbReference type="SMART" id="SM00850">
    <property type="entry name" value="LytTR"/>
    <property type="match status" value="1"/>
</dbReference>
<protein>
    <submittedName>
        <fullName evidence="4">DNA-binding response regulator</fullName>
    </submittedName>
</protein>
<dbReference type="InterPro" id="IPR007492">
    <property type="entry name" value="LytTR_DNA-bd_dom"/>
</dbReference>
<feature type="modified residue" description="4-aspartylphosphate" evidence="1">
    <location>
        <position position="55"/>
    </location>
</feature>
<dbReference type="Pfam" id="PF00072">
    <property type="entry name" value="Response_reg"/>
    <property type="match status" value="1"/>
</dbReference>
<dbReference type="GO" id="GO:0003677">
    <property type="term" value="F:DNA binding"/>
    <property type="evidence" value="ECO:0007669"/>
    <property type="project" value="UniProtKB-KW"/>
</dbReference>
<organism evidence="4 5">
    <name type="scientific">Flagellimonas nanhaiensis</name>
    <dbReference type="NCBI Taxonomy" id="2292706"/>
    <lineage>
        <taxon>Bacteria</taxon>
        <taxon>Pseudomonadati</taxon>
        <taxon>Bacteroidota</taxon>
        <taxon>Flavobacteriia</taxon>
        <taxon>Flavobacteriales</taxon>
        <taxon>Flavobacteriaceae</taxon>
        <taxon>Flagellimonas</taxon>
    </lineage>
</organism>
<dbReference type="InterPro" id="IPR001789">
    <property type="entry name" value="Sig_transdc_resp-reg_receiver"/>
</dbReference>
<proteinExistence type="predicted"/>
<dbReference type="RefSeq" id="WP_116184368.1">
    <property type="nucleotide sequence ID" value="NZ_QTJX01000002.1"/>
</dbReference>
<name>A0A371JQG5_9FLAO</name>
<accession>A0A371JQG5</accession>
<comment type="caution">
    <text evidence="4">The sequence shown here is derived from an EMBL/GenBank/DDBJ whole genome shotgun (WGS) entry which is preliminary data.</text>
</comment>
<evidence type="ECO:0000313" key="5">
    <source>
        <dbReference type="Proteomes" id="UP000261828"/>
    </source>
</evidence>
<evidence type="ECO:0000259" key="2">
    <source>
        <dbReference type="PROSITE" id="PS50110"/>
    </source>
</evidence>
<dbReference type="EMBL" id="QTJX01000002">
    <property type="protein sequence ID" value="RDY59755.1"/>
    <property type="molecule type" value="Genomic_DNA"/>
</dbReference>
<dbReference type="GO" id="GO:0000156">
    <property type="term" value="F:phosphorelay response regulator activity"/>
    <property type="evidence" value="ECO:0007669"/>
    <property type="project" value="InterPro"/>
</dbReference>
<feature type="domain" description="Response regulatory" evidence="2">
    <location>
        <begin position="4"/>
        <end position="115"/>
    </location>
</feature>
<feature type="domain" description="HTH LytTR-type" evidence="3">
    <location>
        <begin position="141"/>
        <end position="239"/>
    </location>
</feature>
<dbReference type="AlphaFoldDB" id="A0A371JQG5"/>
<keyword evidence="4" id="KW-0238">DNA-binding</keyword>
<dbReference type="SUPFAM" id="SSF52172">
    <property type="entry name" value="CheY-like"/>
    <property type="match status" value="1"/>
</dbReference>
<gene>
    <name evidence="4" type="ORF">DX873_10355</name>
</gene>
<evidence type="ECO:0000259" key="3">
    <source>
        <dbReference type="PROSITE" id="PS50930"/>
    </source>
</evidence>
<dbReference type="PANTHER" id="PTHR37299:SF1">
    <property type="entry name" value="STAGE 0 SPORULATION PROTEIN A HOMOLOG"/>
    <property type="match status" value="1"/>
</dbReference>
<evidence type="ECO:0000256" key="1">
    <source>
        <dbReference type="PROSITE-ProRule" id="PRU00169"/>
    </source>
</evidence>
<dbReference type="PROSITE" id="PS50930">
    <property type="entry name" value="HTH_LYTTR"/>
    <property type="match status" value="1"/>
</dbReference>
<sequence>MQFNCIIVDDEPRAIEIMEEYVQRMESLNLMASFRNPIKAFDFLKQQKVDVVFLDINMPNLSGIQLIKSLNQKPKFVLTTAYSEYAVESYQLDVVDYLLKPIEFDRFVMCVDKLHGVMVSKNQNVIQTDEKPDAKFHQNHIFVKHGTKIDRIDLDSILFLEGSGNYVNYQLDDRKVMALGKMGETLDMLPQDRFVRIHKSYIVQLSRIDVIMNNRVHLGESKLPISGSYREAFFAMVDKGKV</sequence>
<dbReference type="Pfam" id="PF04397">
    <property type="entry name" value="LytTR"/>
    <property type="match status" value="1"/>
</dbReference>
<keyword evidence="5" id="KW-1185">Reference proteome</keyword>
<dbReference type="Gene3D" id="3.40.50.2300">
    <property type="match status" value="1"/>
</dbReference>